<evidence type="ECO:0000313" key="2">
    <source>
        <dbReference type="EMBL" id="KND97507.1"/>
    </source>
</evidence>
<feature type="chain" id="PRO_5005545229" evidence="1">
    <location>
        <begin position="18"/>
        <end position="305"/>
    </location>
</feature>
<dbReference type="VEuPathDB" id="FungiDB:QG37_05897"/>
<proteinExistence type="predicted"/>
<dbReference type="VEuPathDB" id="FungiDB:CJI97_001873"/>
<dbReference type="Proteomes" id="UP000037122">
    <property type="component" value="Unassembled WGS sequence"/>
</dbReference>
<reference evidence="3" key="1">
    <citation type="journal article" date="2015" name="BMC Genomics">
        <title>Draft genome of a commonly misdiagnosed multidrug resistant pathogen Candida auris.</title>
        <authorList>
            <person name="Chatterjee S."/>
            <person name="Alampalli S.V."/>
            <person name="Nageshan R.K."/>
            <person name="Chettiar S.T."/>
            <person name="Joshi S."/>
            <person name="Tatu U.S."/>
        </authorList>
    </citation>
    <scope>NUCLEOTIDE SEQUENCE [LARGE SCALE GENOMIC DNA]</scope>
    <source>
        <strain evidence="3">6684</strain>
    </source>
</reference>
<dbReference type="VEuPathDB" id="FungiDB:B9J08_002330"/>
<dbReference type="VEuPathDB" id="FungiDB:CJI96_0004831"/>
<evidence type="ECO:0000256" key="1">
    <source>
        <dbReference type="SAM" id="SignalP"/>
    </source>
</evidence>
<gene>
    <name evidence="2" type="ORF">QG37_05897</name>
</gene>
<organism evidence="2 3">
    <name type="scientific">Candidozyma auris</name>
    <name type="common">Yeast</name>
    <name type="synonym">Candida auris</name>
    <dbReference type="NCBI Taxonomy" id="498019"/>
    <lineage>
        <taxon>Eukaryota</taxon>
        <taxon>Fungi</taxon>
        <taxon>Dikarya</taxon>
        <taxon>Ascomycota</taxon>
        <taxon>Saccharomycotina</taxon>
        <taxon>Pichiomycetes</taxon>
        <taxon>Metschnikowiaceae</taxon>
        <taxon>Candidozyma</taxon>
    </lineage>
</organism>
<dbReference type="VEuPathDB" id="FungiDB:CJJ07_004311"/>
<protein>
    <submittedName>
        <fullName evidence="2">Uncharacterized protein</fullName>
    </submittedName>
</protein>
<evidence type="ECO:0000313" key="3">
    <source>
        <dbReference type="Proteomes" id="UP000037122"/>
    </source>
</evidence>
<feature type="signal peptide" evidence="1">
    <location>
        <begin position="1"/>
        <end position="17"/>
    </location>
</feature>
<dbReference type="EMBL" id="LGST01000041">
    <property type="protein sequence ID" value="KND97507.1"/>
    <property type="molecule type" value="Genomic_DNA"/>
</dbReference>
<comment type="caution">
    <text evidence="2">The sequence shown here is derived from an EMBL/GenBank/DDBJ whole genome shotgun (WGS) entry which is preliminary data.</text>
</comment>
<sequence length="305" mass="33552">MFISLLSVLLSVSTALSAAIGEKGSSNEKIIAIPLKSNCSSPLFLTLHSGKNVDNKPNVAGLAATVMNEVKPSATQVRRWRLEDCDNFNLAQMNHVLQFYPLVQVICEKQGLIIYPEALDETSLGPHSTSKSWRETFGREFFFKEFMIKTNESETSHKYPLAQCTEFSDEMGLATTEVRITISGSAKGGPELSYGAPIPYFGLNSAVGASHGVTGSMYISHGCNQKQALARPFISLKTLSLTISTRRWTVRPSRKNFIKKTSWNKIPFTALSSKAPVVSCVSELYVPGVCSWDMENSKVIFSHPN</sequence>
<dbReference type="VEuPathDB" id="FungiDB:CJJ09_005423"/>
<keyword evidence="1" id="KW-0732">Signal</keyword>
<name>A0A0L0NTM2_CANAR</name>
<accession>A0A0L0NTM2</accession>
<dbReference type="AlphaFoldDB" id="A0A0L0NTM2"/>